<name>A0A120HTD1_9DEIN</name>
<dbReference type="AlphaFoldDB" id="A0A120HTD1"/>
<evidence type="ECO:0000313" key="3">
    <source>
        <dbReference type="Proteomes" id="UP000061630"/>
    </source>
</evidence>
<dbReference type="InterPro" id="IPR001387">
    <property type="entry name" value="Cro/C1-type_HTH"/>
</dbReference>
<organism evidence="2 3">
    <name type="scientific">Thermus parvatiensis</name>
    <dbReference type="NCBI Taxonomy" id="456163"/>
    <lineage>
        <taxon>Bacteria</taxon>
        <taxon>Thermotogati</taxon>
        <taxon>Deinococcota</taxon>
        <taxon>Deinococci</taxon>
        <taxon>Thermales</taxon>
        <taxon>Thermaceae</taxon>
        <taxon>Thermus</taxon>
    </lineage>
</organism>
<evidence type="ECO:0000259" key="1">
    <source>
        <dbReference type="Pfam" id="PF13443"/>
    </source>
</evidence>
<dbReference type="Proteomes" id="UP000061630">
    <property type="component" value="Chromosome"/>
</dbReference>
<sequence length="85" mass="9624">MGRKRIRFRLREYLKERGLSVYKLVKLVPEMHPSTVYAIAAGRIESVRLSTLAQVLEGLERLTGEPVDLCALLRVEEVEGAETGR</sequence>
<gene>
    <name evidence="2" type="ORF">AV541_09385</name>
</gene>
<dbReference type="Gene3D" id="1.10.260.40">
    <property type="entry name" value="lambda repressor-like DNA-binding domains"/>
    <property type="match status" value="1"/>
</dbReference>
<dbReference type="RefSeq" id="WP_060384760.1">
    <property type="nucleotide sequence ID" value="NZ_CP014141.1"/>
</dbReference>
<dbReference type="InterPro" id="IPR010982">
    <property type="entry name" value="Lambda_DNA-bd_dom_sf"/>
</dbReference>
<dbReference type="SUPFAM" id="SSF47413">
    <property type="entry name" value="lambda repressor-like DNA-binding domains"/>
    <property type="match status" value="1"/>
</dbReference>
<dbReference type="Pfam" id="PF13443">
    <property type="entry name" value="HTH_26"/>
    <property type="match status" value="1"/>
</dbReference>
<accession>A0A120HTD1</accession>
<dbReference type="EMBL" id="CP014141">
    <property type="protein sequence ID" value="AMA76101.1"/>
    <property type="molecule type" value="Genomic_DNA"/>
</dbReference>
<reference evidence="2 3" key="1">
    <citation type="submission" date="2016-01" db="EMBL/GenBank/DDBJ databases">
        <title>Genome sequence of Thermus parvatiensis, a thermophile isolated from a hot water spring.</title>
        <authorList>
            <person name="Tripathi C."/>
            <person name="Lal R."/>
        </authorList>
    </citation>
    <scope>NUCLEOTIDE SEQUENCE [LARGE SCALE GENOMIC DNA]</scope>
    <source>
        <strain evidence="2 3">RL</strain>
    </source>
</reference>
<dbReference type="KEGG" id="tpar:AV541_09385"/>
<protein>
    <recommendedName>
        <fullName evidence="1">HTH cro/C1-type domain-containing protein</fullName>
    </recommendedName>
</protein>
<evidence type="ECO:0000313" key="2">
    <source>
        <dbReference type="EMBL" id="AMA76101.1"/>
    </source>
</evidence>
<dbReference type="GO" id="GO:0003677">
    <property type="term" value="F:DNA binding"/>
    <property type="evidence" value="ECO:0007669"/>
    <property type="project" value="InterPro"/>
</dbReference>
<feature type="domain" description="HTH cro/C1-type" evidence="1">
    <location>
        <begin position="9"/>
        <end position="55"/>
    </location>
</feature>
<proteinExistence type="predicted"/>